<reference evidence="8" key="1">
    <citation type="journal article" date="2017" name="Nature">
        <title>The genome of Chenopodium quinoa.</title>
        <authorList>
            <person name="Jarvis D.E."/>
            <person name="Ho Y.S."/>
            <person name="Lightfoot D.J."/>
            <person name="Schmoeckel S.M."/>
            <person name="Li B."/>
            <person name="Borm T.J.A."/>
            <person name="Ohyanagi H."/>
            <person name="Mineta K."/>
            <person name="Michell C.T."/>
            <person name="Saber N."/>
            <person name="Kharbatia N.M."/>
            <person name="Rupper R.R."/>
            <person name="Sharp A.R."/>
            <person name="Dally N."/>
            <person name="Boughton B.A."/>
            <person name="Woo Y.H."/>
            <person name="Gao G."/>
            <person name="Schijlen E.G.W.M."/>
            <person name="Guo X."/>
            <person name="Momin A.A."/>
            <person name="Negrao S."/>
            <person name="Al-Babili S."/>
            <person name="Gehring C."/>
            <person name="Roessner U."/>
            <person name="Jung C."/>
            <person name="Murphy K."/>
            <person name="Arold S.T."/>
            <person name="Gojobori T."/>
            <person name="van der Linden C.G."/>
            <person name="van Loo E.N."/>
            <person name="Jellen E.N."/>
            <person name="Maughan P.J."/>
            <person name="Tester M."/>
        </authorList>
    </citation>
    <scope>NUCLEOTIDE SEQUENCE [LARGE SCALE GENOMIC DNA]</scope>
    <source>
        <strain evidence="8">cv. PI 614886</strain>
    </source>
</reference>
<dbReference type="Pfam" id="PF02362">
    <property type="entry name" value="B3"/>
    <property type="match status" value="2"/>
</dbReference>
<dbReference type="GO" id="GO:0003677">
    <property type="term" value="F:DNA binding"/>
    <property type="evidence" value="ECO:0007669"/>
    <property type="project" value="UniProtKB-KW"/>
</dbReference>
<organism evidence="8 9">
    <name type="scientific">Chenopodium quinoa</name>
    <name type="common">Quinoa</name>
    <dbReference type="NCBI Taxonomy" id="63459"/>
    <lineage>
        <taxon>Eukaryota</taxon>
        <taxon>Viridiplantae</taxon>
        <taxon>Streptophyta</taxon>
        <taxon>Embryophyta</taxon>
        <taxon>Tracheophyta</taxon>
        <taxon>Spermatophyta</taxon>
        <taxon>Magnoliopsida</taxon>
        <taxon>eudicotyledons</taxon>
        <taxon>Gunneridae</taxon>
        <taxon>Pentapetalae</taxon>
        <taxon>Caryophyllales</taxon>
        <taxon>Chenopodiaceae</taxon>
        <taxon>Chenopodioideae</taxon>
        <taxon>Atripliceae</taxon>
        <taxon>Chenopodium</taxon>
    </lineage>
</organism>
<proteinExistence type="predicted"/>
<evidence type="ECO:0000313" key="9">
    <source>
        <dbReference type="Proteomes" id="UP000596660"/>
    </source>
</evidence>
<feature type="compositionally biased region" description="Basic residues" evidence="6">
    <location>
        <begin position="434"/>
        <end position="454"/>
    </location>
</feature>
<reference evidence="8" key="2">
    <citation type="submission" date="2021-03" db="UniProtKB">
        <authorList>
            <consortium name="EnsemblPlants"/>
        </authorList>
    </citation>
    <scope>IDENTIFICATION</scope>
</reference>
<dbReference type="Proteomes" id="UP000596660">
    <property type="component" value="Unplaced"/>
</dbReference>
<feature type="region of interest" description="Disordered" evidence="6">
    <location>
        <begin position="130"/>
        <end position="163"/>
    </location>
</feature>
<keyword evidence="4" id="KW-0804">Transcription</keyword>
<keyword evidence="2" id="KW-0805">Transcription regulation</keyword>
<dbReference type="EnsemblPlants" id="AUR62039041-RA">
    <property type="protein sequence ID" value="AUR62039041-RA:cds"/>
    <property type="gene ID" value="AUR62039041"/>
</dbReference>
<evidence type="ECO:0000256" key="2">
    <source>
        <dbReference type="ARBA" id="ARBA00023015"/>
    </source>
</evidence>
<feature type="domain" description="TF-B3" evidence="7">
    <location>
        <begin position="24"/>
        <end position="116"/>
    </location>
</feature>
<accession>A0A803N1V1</accession>
<evidence type="ECO:0000256" key="5">
    <source>
        <dbReference type="ARBA" id="ARBA00023242"/>
    </source>
</evidence>
<feature type="region of interest" description="Disordered" evidence="6">
    <location>
        <begin position="204"/>
        <end position="291"/>
    </location>
</feature>
<dbReference type="CDD" id="cd10017">
    <property type="entry name" value="B3_DNA"/>
    <property type="match status" value="3"/>
</dbReference>
<keyword evidence="3" id="KW-0238">DNA-binding</keyword>
<dbReference type="Gene3D" id="2.40.330.10">
    <property type="entry name" value="DNA-binding pseudobarrel domain"/>
    <property type="match status" value="3"/>
</dbReference>
<dbReference type="InterPro" id="IPR044837">
    <property type="entry name" value="REM16-like"/>
</dbReference>
<evidence type="ECO:0000256" key="1">
    <source>
        <dbReference type="ARBA" id="ARBA00004123"/>
    </source>
</evidence>
<dbReference type="SMART" id="SM01019">
    <property type="entry name" value="B3"/>
    <property type="match status" value="3"/>
</dbReference>
<sequence length="959" mass="108996">MEENPECNCCSSWEEEMYWKHFNSVHFCLTLASDFHDHLVLPGKFAAHMNDLPDKVSLKGPSGALWEIELLKSDDLLFVGNGWKDFVKVNDLNENCILVFNYKRSSNFEVLIFDERSSCEKESAYFVKKRRHTESNLEDQKKRTASEASSDKIEDNDDEGPAFVVTKKSKKDGEEVVRSREKLNAPISKKRVLCAATRPKGRLRRVVPPLNPPSDKNIKSGKSIRNENLKEPNQISNQDRIASENGGILPEKDHSQKVLTKSKKKSKGKGTVDELTQNAKDLTTPENGKNSLAADHSHILKAHSENPVHKNVTAIDPSQTKVKYLFTMENGDGFRVTDHSYSEKAPSENRLSRNDTSKDRSQTLQEELITPENSEISPVADCSPDFEGQAELAEKEPNGSSIAKDAIPISVWGPLVTSDYRESSPEKDHSCKSLGKRGQPKKQVPKSSKKSGLKRGVKGFSKEYISNRRPVTEEEKNDALRRANQKQTENSFTAIMRPTCVYKRFFLQIPAEWQFKNLFHHKQEVILRVGENSWHASIVNYGCKNRGISTGWKKFALENFLEEFDVLVFQLGSQKDEAVVVIDVDIFRVLPQKFAVNMKEQLPDKVPLKGPSGILWYIELMKSDNVLFVGNEWKDFVKVNDLKENNLLMFKYKSNSTFEKRKLQERLLASKKSKKDDEGVVCLGEKVKTPTPSPSGNDAAYESRLISKRDYITFENEENFRVIDHSHKLKALSEKGLSRNDTLEELSQILKKEMTTPENGEHFPVTDCSHIFKGQAEMGPSGSSGTAKELNRISRRVVIRPDYRDCSPEEDQYHESHGKRGRPKKQSAYDKLLVINDADMSQRFGCLSLTFSLFLKTASDGKTLCKDYILNKRPVTEMEKRGALQRANQIQTENSFIAIMRPSCVYKKFFLQCSLSRLSLRTAQIYAHSLLPSLVILRQNADLGNEHHQLTRICSLFDI</sequence>
<dbReference type="InterPro" id="IPR015300">
    <property type="entry name" value="DNA-bd_pseudobarrel_sf"/>
</dbReference>
<dbReference type="PANTHER" id="PTHR31391">
    <property type="entry name" value="B3 DOMAIN-CONTAINING PROTEIN OS11G0197600-RELATED"/>
    <property type="match status" value="1"/>
</dbReference>
<feature type="compositionally biased region" description="Basic and acidic residues" evidence="6">
    <location>
        <begin position="335"/>
        <end position="361"/>
    </location>
</feature>
<keyword evidence="9" id="KW-1185">Reference proteome</keyword>
<feature type="region of interest" description="Disordered" evidence="6">
    <location>
        <begin position="419"/>
        <end position="454"/>
    </location>
</feature>
<evidence type="ECO:0000256" key="6">
    <source>
        <dbReference type="SAM" id="MobiDB-lite"/>
    </source>
</evidence>
<dbReference type="PANTHER" id="PTHR31391:SF157">
    <property type="entry name" value="B3 DOMAIN-CONTAINING PROTEIN REM16"/>
    <property type="match status" value="1"/>
</dbReference>
<comment type="subcellular location">
    <subcellularLocation>
        <location evidence="1">Nucleus</location>
    </subcellularLocation>
</comment>
<feature type="domain" description="TF-B3" evidence="7">
    <location>
        <begin position="492"/>
        <end position="585"/>
    </location>
</feature>
<feature type="compositionally biased region" description="Basic and acidic residues" evidence="6">
    <location>
        <begin position="419"/>
        <end position="431"/>
    </location>
</feature>
<name>A0A803N1V1_CHEQI</name>
<feature type="compositionally biased region" description="Polar residues" evidence="6">
    <location>
        <begin position="231"/>
        <end position="240"/>
    </location>
</feature>
<dbReference type="InterPro" id="IPR003340">
    <property type="entry name" value="B3_DNA-bd"/>
</dbReference>
<evidence type="ECO:0000256" key="3">
    <source>
        <dbReference type="ARBA" id="ARBA00023125"/>
    </source>
</evidence>
<dbReference type="GO" id="GO:0005634">
    <property type="term" value="C:nucleus"/>
    <property type="evidence" value="ECO:0007669"/>
    <property type="project" value="UniProtKB-SubCell"/>
</dbReference>
<evidence type="ECO:0000313" key="8">
    <source>
        <dbReference type="EnsemblPlants" id="AUR62039041-RA:cds"/>
    </source>
</evidence>
<feature type="region of interest" description="Disordered" evidence="6">
    <location>
        <begin position="333"/>
        <end position="384"/>
    </location>
</feature>
<feature type="compositionally biased region" description="Basic and acidic residues" evidence="6">
    <location>
        <begin position="133"/>
        <end position="153"/>
    </location>
</feature>
<evidence type="ECO:0000259" key="7">
    <source>
        <dbReference type="PROSITE" id="PS50863"/>
    </source>
</evidence>
<feature type="compositionally biased region" description="Polar residues" evidence="6">
    <location>
        <begin position="274"/>
        <end position="290"/>
    </location>
</feature>
<dbReference type="Gramene" id="AUR62039041-RA">
    <property type="protein sequence ID" value="AUR62039041-RA:cds"/>
    <property type="gene ID" value="AUR62039041"/>
</dbReference>
<dbReference type="SUPFAM" id="SSF101936">
    <property type="entry name" value="DNA-binding pseudobarrel domain"/>
    <property type="match status" value="3"/>
</dbReference>
<protein>
    <recommendedName>
        <fullName evidence="7">TF-B3 domain-containing protein</fullName>
    </recommendedName>
</protein>
<dbReference type="AlphaFoldDB" id="A0A803N1V1"/>
<dbReference type="PROSITE" id="PS50863">
    <property type="entry name" value="B3"/>
    <property type="match status" value="3"/>
</dbReference>
<keyword evidence="5" id="KW-0539">Nucleus</keyword>
<evidence type="ECO:0000256" key="4">
    <source>
        <dbReference type="ARBA" id="ARBA00023163"/>
    </source>
</evidence>
<feature type="domain" description="TF-B3" evidence="7">
    <location>
        <begin position="589"/>
        <end position="666"/>
    </location>
</feature>